<feature type="transmembrane region" description="Helical" evidence="1">
    <location>
        <begin position="179"/>
        <end position="198"/>
    </location>
</feature>
<keyword evidence="1" id="KW-1133">Transmembrane helix</keyword>
<feature type="transmembrane region" description="Helical" evidence="1">
    <location>
        <begin position="350"/>
        <end position="368"/>
    </location>
</feature>
<gene>
    <name evidence="2" type="ORF">GD597_16830</name>
</gene>
<evidence type="ECO:0000313" key="2">
    <source>
        <dbReference type="EMBL" id="NNV57141.1"/>
    </source>
</evidence>
<keyword evidence="1" id="KW-0812">Transmembrane</keyword>
<accession>A0A8J8JYA5</accession>
<feature type="transmembrane region" description="Helical" evidence="1">
    <location>
        <begin position="149"/>
        <end position="167"/>
    </location>
</feature>
<name>A0A8J8JYA5_9BACT</name>
<dbReference type="RefSeq" id="WP_171609090.1">
    <property type="nucleotide sequence ID" value="NZ_WHPF01000013.1"/>
</dbReference>
<evidence type="ECO:0000256" key="1">
    <source>
        <dbReference type="SAM" id="Phobius"/>
    </source>
</evidence>
<keyword evidence="1" id="KW-0472">Membrane</keyword>
<dbReference type="AlphaFoldDB" id="A0A8J8JYA5"/>
<protein>
    <submittedName>
        <fullName evidence="2">DUF1399 domain-containing protein</fullName>
    </submittedName>
</protein>
<evidence type="ECO:0000313" key="3">
    <source>
        <dbReference type="Proteomes" id="UP000598971"/>
    </source>
</evidence>
<dbReference type="EMBL" id="WHPF01000013">
    <property type="protein sequence ID" value="NNV57141.1"/>
    <property type="molecule type" value="Genomic_DNA"/>
</dbReference>
<organism evidence="2 3">
    <name type="scientific">Limnovirga soli</name>
    <dbReference type="NCBI Taxonomy" id="2656915"/>
    <lineage>
        <taxon>Bacteria</taxon>
        <taxon>Pseudomonadati</taxon>
        <taxon>Bacteroidota</taxon>
        <taxon>Chitinophagia</taxon>
        <taxon>Chitinophagales</taxon>
        <taxon>Chitinophagaceae</taxon>
        <taxon>Limnovirga</taxon>
    </lineage>
</organism>
<feature type="transmembrane region" description="Helical" evidence="1">
    <location>
        <begin position="402"/>
        <end position="421"/>
    </location>
</feature>
<feature type="transmembrane region" description="Helical" evidence="1">
    <location>
        <begin position="318"/>
        <end position="338"/>
    </location>
</feature>
<keyword evidence="3" id="KW-1185">Reference proteome</keyword>
<reference evidence="2" key="1">
    <citation type="submission" date="2019-10" db="EMBL/GenBank/DDBJ databases">
        <title>Draft genome sequence of Panacibacter sp. KCS-6.</title>
        <authorList>
            <person name="Yim K.J."/>
        </authorList>
    </citation>
    <scope>NUCLEOTIDE SEQUENCE</scope>
    <source>
        <strain evidence="2">KCS-6</strain>
    </source>
</reference>
<sequence>MNKELWEKILSFDFDNPPSEYGFSTRLANENFWTKDFTELAILEYKKFMYLATTSEFMVSPSEIVDTVWHQHLIFTQSYQDFCILIGKTIQHIPSTHNKEEYEKFKLAKERTKKFYSNNFGEQPNTIWEYNDMYGSLNLEKSKFKIRTFIIFGILSFIALTIPAYFLLKPIYLQVHNPYFILGFIPLCILTFIGLEFYNRNKLKEIVKSFDDNSFIYKLQPYELVYLKTQKLGNIINGTVNELIDNKTIIVNSDNSIELLKQNNTNSKEELQTTSVLSELGKTFYPNLLSQLANKPIFWNTANCMDAFKKYFNKSKKFGNLFYLNFGVLSILLMFGFIRLASGIIRERPVTQILIATIILIIITIVFLNRLTKLVCTQTIPDLYKTEILPTRQIENNWQWSYFLLGSAVLTTAFVPLVNYIDKNNSNGSSCGTSCGSSCGSSCSSCGGCGGD</sequence>
<proteinExistence type="predicted"/>
<comment type="caution">
    <text evidence="2">The sequence shown here is derived from an EMBL/GenBank/DDBJ whole genome shotgun (WGS) entry which is preliminary data.</text>
</comment>
<dbReference type="Proteomes" id="UP000598971">
    <property type="component" value="Unassembled WGS sequence"/>
</dbReference>